<keyword evidence="3" id="KW-1185">Reference proteome</keyword>
<evidence type="ECO:0000256" key="1">
    <source>
        <dbReference type="SAM" id="MobiDB-lite"/>
    </source>
</evidence>
<reference evidence="2" key="1">
    <citation type="journal article" date="2023" name="Science">
        <title>Genome structures resolve the early diversification of teleost fishes.</title>
        <authorList>
            <person name="Parey E."/>
            <person name="Louis A."/>
            <person name="Montfort J."/>
            <person name="Bouchez O."/>
            <person name="Roques C."/>
            <person name="Iampietro C."/>
            <person name="Lluch J."/>
            <person name="Castinel A."/>
            <person name="Donnadieu C."/>
            <person name="Desvignes T."/>
            <person name="Floi Bucao C."/>
            <person name="Jouanno E."/>
            <person name="Wen M."/>
            <person name="Mejri S."/>
            <person name="Dirks R."/>
            <person name="Jansen H."/>
            <person name="Henkel C."/>
            <person name="Chen W.J."/>
            <person name="Zahm M."/>
            <person name="Cabau C."/>
            <person name="Klopp C."/>
            <person name="Thompson A.W."/>
            <person name="Robinson-Rechavi M."/>
            <person name="Braasch I."/>
            <person name="Lecointre G."/>
            <person name="Bobe J."/>
            <person name="Postlethwait J.H."/>
            <person name="Berthelot C."/>
            <person name="Roest Crollius H."/>
            <person name="Guiguen Y."/>
        </authorList>
    </citation>
    <scope>NUCLEOTIDE SEQUENCE</scope>
    <source>
        <strain evidence="2">NC1722</strain>
    </source>
</reference>
<dbReference type="Proteomes" id="UP001221898">
    <property type="component" value="Unassembled WGS sequence"/>
</dbReference>
<dbReference type="EMBL" id="JAINUG010000004">
    <property type="protein sequence ID" value="KAJ8417193.1"/>
    <property type="molecule type" value="Genomic_DNA"/>
</dbReference>
<comment type="caution">
    <text evidence="2">The sequence shown here is derived from an EMBL/GenBank/DDBJ whole genome shotgun (WGS) entry which is preliminary data.</text>
</comment>
<gene>
    <name evidence="2" type="ORF">AAFF_G00284200</name>
</gene>
<feature type="compositionally biased region" description="Basic and acidic residues" evidence="1">
    <location>
        <begin position="1"/>
        <end position="16"/>
    </location>
</feature>
<organism evidence="2 3">
    <name type="scientific">Aldrovandia affinis</name>
    <dbReference type="NCBI Taxonomy" id="143900"/>
    <lineage>
        <taxon>Eukaryota</taxon>
        <taxon>Metazoa</taxon>
        <taxon>Chordata</taxon>
        <taxon>Craniata</taxon>
        <taxon>Vertebrata</taxon>
        <taxon>Euteleostomi</taxon>
        <taxon>Actinopterygii</taxon>
        <taxon>Neopterygii</taxon>
        <taxon>Teleostei</taxon>
        <taxon>Notacanthiformes</taxon>
        <taxon>Halosauridae</taxon>
        <taxon>Aldrovandia</taxon>
    </lineage>
</organism>
<evidence type="ECO:0000313" key="2">
    <source>
        <dbReference type="EMBL" id="KAJ8417193.1"/>
    </source>
</evidence>
<name>A0AAD7X1Y5_9TELE</name>
<accession>A0AAD7X1Y5</accession>
<evidence type="ECO:0000313" key="3">
    <source>
        <dbReference type="Proteomes" id="UP001221898"/>
    </source>
</evidence>
<sequence>MLSDRAHPAGDSESGHHLPLRPPYQEHSAPSGGMVPGRAPLSGFTLVTAAPANSGKAA</sequence>
<dbReference type="AlphaFoldDB" id="A0AAD7X1Y5"/>
<feature type="region of interest" description="Disordered" evidence="1">
    <location>
        <begin position="1"/>
        <end position="41"/>
    </location>
</feature>
<proteinExistence type="predicted"/>
<protein>
    <submittedName>
        <fullName evidence="2">Uncharacterized protein</fullName>
    </submittedName>
</protein>